<protein>
    <submittedName>
        <fullName evidence="3">Predicted transcriptional regulator, ArsR family</fullName>
    </submittedName>
</protein>
<evidence type="ECO:0000313" key="3">
    <source>
        <dbReference type="EMBL" id="SHN60394.1"/>
    </source>
</evidence>
<reference evidence="3 4" key="1">
    <citation type="submission" date="2016-12" db="EMBL/GenBank/DDBJ databases">
        <authorList>
            <person name="Song W.-J."/>
            <person name="Kurnit D.M."/>
        </authorList>
    </citation>
    <scope>NUCLEOTIDE SEQUENCE [LARGE SCALE GENOMIC DNA]</scope>
    <source>
        <strain evidence="3 4">DSM 43162</strain>
    </source>
</reference>
<dbReference type="GO" id="GO:0006355">
    <property type="term" value="P:regulation of DNA-templated transcription"/>
    <property type="evidence" value="ECO:0007669"/>
    <property type="project" value="InterPro"/>
</dbReference>
<dbReference type="GO" id="GO:0003677">
    <property type="term" value="F:DNA binding"/>
    <property type="evidence" value="ECO:0007669"/>
    <property type="project" value="InterPro"/>
</dbReference>
<feature type="region of interest" description="Disordered" evidence="1">
    <location>
        <begin position="69"/>
        <end position="88"/>
    </location>
</feature>
<proteinExistence type="predicted"/>
<dbReference type="OrthoDB" id="3399802at2"/>
<organism evidence="3 4">
    <name type="scientific">Geodermatophilus obscurus</name>
    <dbReference type="NCBI Taxonomy" id="1861"/>
    <lineage>
        <taxon>Bacteria</taxon>
        <taxon>Bacillati</taxon>
        <taxon>Actinomycetota</taxon>
        <taxon>Actinomycetes</taxon>
        <taxon>Geodermatophilales</taxon>
        <taxon>Geodermatophilaceae</taxon>
        <taxon>Geodermatophilus</taxon>
    </lineage>
</organism>
<evidence type="ECO:0000259" key="2">
    <source>
        <dbReference type="Pfam" id="PF09339"/>
    </source>
</evidence>
<feature type="domain" description="HTH iclR-type" evidence="2">
    <location>
        <begin position="21"/>
        <end position="64"/>
    </location>
</feature>
<dbReference type="InterPro" id="IPR036388">
    <property type="entry name" value="WH-like_DNA-bd_sf"/>
</dbReference>
<evidence type="ECO:0000313" key="4">
    <source>
        <dbReference type="Proteomes" id="UP000184428"/>
    </source>
</evidence>
<dbReference type="InterPro" id="IPR005471">
    <property type="entry name" value="Tscrpt_reg_IclR_N"/>
</dbReference>
<dbReference type="InterPro" id="IPR011991">
    <property type="entry name" value="ArsR-like_HTH"/>
</dbReference>
<dbReference type="InterPro" id="IPR036390">
    <property type="entry name" value="WH_DNA-bd_sf"/>
</dbReference>
<dbReference type="CDD" id="cd00090">
    <property type="entry name" value="HTH_ARSR"/>
    <property type="match status" value="1"/>
</dbReference>
<dbReference type="AlphaFoldDB" id="A0A1M7SPP4"/>
<dbReference type="Proteomes" id="UP000184428">
    <property type="component" value="Unassembled WGS sequence"/>
</dbReference>
<dbReference type="SUPFAM" id="SSF46785">
    <property type="entry name" value="Winged helix' DNA-binding domain"/>
    <property type="match status" value="1"/>
</dbReference>
<accession>A0A1M7SPP4</accession>
<dbReference type="Pfam" id="PF09339">
    <property type="entry name" value="HTH_IclR"/>
    <property type="match status" value="1"/>
</dbReference>
<sequence length="236" mass="25803">MAVPPQGSAQESVRAGVSRQRVLELLRATPEGLGVQDLADRTGLHTNTVRFHLDRLVADGLAQRHVEERAEPGRPRLSFTAAPRPDPARDSRNYQFLAEILASYVAGTVDRPAAAAVEAGHTWGRYLTERPAPYRRVPEEEAVTRLLRILDDIGFAPELAAEDPRQIRIPHCPFREVAEAHREVVCAIHLGLMRGALAEMGAPVTADRLVPFVEPSLCVAHLAPIDTAPTPPPPSR</sequence>
<gene>
    <name evidence="3" type="ORF">SAMN05660350_00973</name>
</gene>
<dbReference type="EMBL" id="FRDM01000003">
    <property type="protein sequence ID" value="SHN60394.1"/>
    <property type="molecule type" value="Genomic_DNA"/>
</dbReference>
<name>A0A1M7SPP4_9ACTN</name>
<evidence type="ECO:0000256" key="1">
    <source>
        <dbReference type="SAM" id="MobiDB-lite"/>
    </source>
</evidence>
<dbReference type="RefSeq" id="WP_072914240.1">
    <property type="nucleotide sequence ID" value="NZ_FRDM01000003.1"/>
</dbReference>
<dbReference type="Gene3D" id="1.10.10.10">
    <property type="entry name" value="Winged helix-like DNA-binding domain superfamily/Winged helix DNA-binding domain"/>
    <property type="match status" value="1"/>
</dbReference>